<proteinExistence type="inferred from homology"/>
<feature type="non-terminal residue" evidence="2">
    <location>
        <position position="66"/>
    </location>
</feature>
<gene>
    <name evidence="2" type="ORF">APX70_03482</name>
</gene>
<evidence type="ECO:0000256" key="1">
    <source>
        <dbReference type="ARBA" id="ARBA00008728"/>
    </source>
</evidence>
<dbReference type="Gene3D" id="2.40.230.20">
    <property type="entry name" value="Nucleoside-specific channel-forming protein, Tsx-like"/>
    <property type="match status" value="1"/>
</dbReference>
<comment type="caution">
    <text evidence="2">The sequence shown here is derived from an EMBL/GenBank/DDBJ whole genome shotgun (WGS) entry which is preliminary data.</text>
</comment>
<dbReference type="SUPFAM" id="SSF111364">
    <property type="entry name" value="Tsx-like channel"/>
    <property type="match status" value="1"/>
</dbReference>
<dbReference type="Proteomes" id="UP000282378">
    <property type="component" value="Unassembled WGS sequence"/>
</dbReference>
<dbReference type="InterPro" id="IPR018013">
    <property type="entry name" value="Channel_Tsx-like"/>
</dbReference>
<name>A0A3M2YJ81_PSEYM</name>
<reference evidence="2 3" key="1">
    <citation type="submission" date="2018-08" db="EMBL/GenBank/DDBJ databases">
        <title>Recombination of ecologically and evolutionarily significant loci maintains genetic cohesion in the Pseudomonas syringae species complex.</title>
        <authorList>
            <person name="Dillon M."/>
            <person name="Thakur S."/>
            <person name="Almeida R.N.D."/>
            <person name="Weir B.S."/>
            <person name="Guttman D.S."/>
        </authorList>
    </citation>
    <scope>NUCLEOTIDE SEQUENCE [LARGE SCALE GENOMIC DNA]</scope>
    <source>
        <strain evidence="2 3">88_10</strain>
    </source>
</reference>
<accession>A0A3M2YJ81</accession>
<organism evidence="2 3">
    <name type="scientific">Pseudomonas syringae pv. maculicola</name>
    <dbReference type="NCBI Taxonomy" id="59511"/>
    <lineage>
        <taxon>Bacteria</taxon>
        <taxon>Pseudomonadati</taxon>
        <taxon>Pseudomonadota</taxon>
        <taxon>Gammaproteobacteria</taxon>
        <taxon>Pseudomonadales</taxon>
        <taxon>Pseudomonadaceae</taxon>
        <taxon>Pseudomonas</taxon>
    </lineage>
</organism>
<dbReference type="AlphaFoldDB" id="A0A3M2YJ81"/>
<dbReference type="GO" id="GO:0009279">
    <property type="term" value="C:cell outer membrane"/>
    <property type="evidence" value="ECO:0007669"/>
    <property type="project" value="InterPro"/>
</dbReference>
<evidence type="ECO:0000313" key="2">
    <source>
        <dbReference type="EMBL" id="RML76083.1"/>
    </source>
</evidence>
<dbReference type="InterPro" id="IPR036777">
    <property type="entry name" value="Channel_Tsx-like_sf"/>
</dbReference>
<sequence>MEHEPRISIDYLAGRSLAVGPFKEWYVAFDWIYDKLFVKPYLAISHVLRSDPFDHTIGLIPRLVKG</sequence>
<dbReference type="EMBL" id="RBNL01002262">
    <property type="protein sequence ID" value="RML76083.1"/>
    <property type="molecule type" value="Genomic_DNA"/>
</dbReference>
<protein>
    <submittedName>
        <fullName evidence="2">Uncharacterized protein</fullName>
    </submittedName>
</protein>
<comment type="similarity">
    <text evidence="1">Belongs to the nucleoside-specific channel-forming outer membrane porin (Tsx) (TC 1.B.10) family.</text>
</comment>
<evidence type="ECO:0000313" key="3">
    <source>
        <dbReference type="Proteomes" id="UP000282378"/>
    </source>
</evidence>
<dbReference type="Pfam" id="PF03502">
    <property type="entry name" value="Channel_Tsx"/>
    <property type="match status" value="1"/>
</dbReference>